<keyword evidence="3" id="KW-1185">Reference proteome</keyword>
<reference evidence="2" key="1">
    <citation type="submission" date="2021-12" db="EMBL/GenBank/DDBJ databases">
        <authorList>
            <person name="Veyrier F.J."/>
        </authorList>
    </citation>
    <scope>NUCLEOTIDE SEQUENCE</scope>
    <source>
        <strain evidence="2">SAG 1488-6</strain>
    </source>
</reference>
<reference evidence="2" key="2">
    <citation type="journal article" date="2022" name="Res Sq">
        <title>Evolution of multicellular longitudinally dividing oral cavity symbionts (Neisseriaceae).</title>
        <authorList>
            <person name="Nyongesa S."/>
            <person name="Weber P."/>
            <person name="Bernet E."/>
            <person name="Pullido F."/>
            <person name="Nieckarz M."/>
            <person name="Delaby M."/>
            <person name="Nieves C."/>
            <person name="Viehboeck T."/>
            <person name="Krause N."/>
            <person name="Rivera-Millot A."/>
            <person name="Nakamura A."/>
            <person name="Vischer N."/>
            <person name="VanNieuwenhze M."/>
            <person name="Brun Y."/>
            <person name="Cava F."/>
            <person name="Bulgheresi S."/>
            <person name="Veyrier F."/>
        </authorList>
    </citation>
    <scope>NUCLEOTIDE SEQUENCE</scope>
    <source>
        <strain evidence="2">SAG 1488-6</strain>
    </source>
</reference>
<evidence type="ECO:0000259" key="1">
    <source>
        <dbReference type="PROSITE" id="PS51729"/>
    </source>
</evidence>
<accession>A0ABY4EDY8</accession>
<organism evidence="2 3">
    <name type="scientific">Vitreoscilla stercoraria</name>
    <dbReference type="NCBI Taxonomy" id="61"/>
    <lineage>
        <taxon>Bacteria</taxon>
        <taxon>Pseudomonadati</taxon>
        <taxon>Pseudomonadota</taxon>
        <taxon>Betaproteobacteria</taxon>
        <taxon>Neisseriales</taxon>
        <taxon>Neisseriaceae</taxon>
        <taxon>Vitreoscilla</taxon>
    </lineage>
</organism>
<dbReference type="InterPro" id="IPR016181">
    <property type="entry name" value="Acyl_CoA_acyltransferase"/>
</dbReference>
<evidence type="ECO:0000313" key="3">
    <source>
        <dbReference type="Proteomes" id="UP000832034"/>
    </source>
</evidence>
<dbReference type="Pfam" id="PF14542">
    <property type="entry name" value="Acetyltransf_CG"/>
    <property type="match status" value="1"/>
</dbReference>
<dbReference type="SUPFAM" id="SSF55729">
    <property type="entry name" value="Acyl-CoA N-acyltransferases (Nat)"/>
    <property type="match status" value="1"/>
</dbReference>
<dbReference type="RefSeq" id="WP_019957757.1">
    <property type="nucleotide sequence ID" value="NZ_CP091512.1"/>
</dbReference>
<dbReference type="PROSITE" id="PS51729">
    <property type="entry name" value="GNAT_YJDJ"/>
    <property type="match status" value="1"/>
</dbReference>
<dbReference type="InterPro" id="IPR031165">
    <property type="entry name" value="GNAT_YJDJ"/>
</dbReference>
<proteinExistence type="predicted"/>
<feature type="domain" description="N-acetyltransferase" evidence="1">
    <location>
        <begin position="6"/>
        <end position="91"/>
    </location>
</feature>
<dbReference type="Gene3D" id="3.40.630.30">
    <property type="match status" value="1"/>
</dbReference>
<dbReference type="EMBL" id="CP091512">
    <property type="protein sequence ID" value="UOO93553.1"/>
    <property type="molecule type" value="Genomic_DNA"/>
</dbReference>
<gene>
    <name evidence="2" type="ORF">LVJ81_05880</name>
</gene>
<evidence type="ECO:0000313" key="2">
    <source>
        <dbReference type="EMBL" id="UOO93553.1"/>
    </source>
</evidence>
<protein>
    <submittedName>
        <fullName evidence="2">N-acetyltransferase</fullName>
    </submittedName>
</protein>
<dbReference type="Proteomes" id="UP000832034">
    <property type="component" value="Chromosome"/>
</dbReference>
<name>A0ABY4EDY8_VITST</name>
<sequence length="91" mass="10704">MELQIEHRSGEHRWVLLDAARHIVGELNYAVTNDEHWRIRYVEVEPFFQGRGFAKRLVEAIFQYTLGKSIKLSSSCSYATAMLANKRHRNR</sequence>